<dbReference type="Proteomes" id="UP000799302">
    <property type="component" value="Unassembled WGS sequence"/>
</dbReference>
<evidence type="ECO:0000313" key="3">
    <source>
        <dbReference type="Proteomes" id="UP000799302"/>
    </source>
</evidence>
<sequence length="262" mass="30481">MRLLQSSNNGGFSFSEDFVDDEEIPPYAILSHTWGRTEDEVTFDDIINGTGQEKPGYDKIRFCREQAKQDSLQLFWIDTCCINKLSSAELTYAINSMFRWYGKAKVCYAYLSDAVELLRTSRWFTRGWTLQELLAPERVIFYDTQWARITDKRLCCDTISSITGIPSSVLKKRFCFWSDQFIRSMDTNDTTVYLWSTGMRWCSSRKTSRPEDTAYSLLGMFDVNLPLIYGEGEKRAFQRLQLEMVKRTSSNSLLAWNLDSEL</sequence>
<dbReference type="EMBL" id="MU004231">
    <property type="protein sequence ID" value="KAF2673424.1"/>
    <property type="molecule type" value="Genomic_DNA"/>
</dbReference>
<organism evidence="2 3">
    <name type="scientific">Microthyrium microscopicum</name>
    <dbReference type="NCBI Taxonomy" id="703497"/>
    <lineage>
        <taxon>Eukaryota</taxon>
        <taxon>Fungi</taxon>
        <taxon>Dikarya</taxon>
        <taxon>Ascomycota</taxon>
        <taxon>Pezizomycotina</taxon>
        <taxon>Dothideomycetes</taxon>
        <taxon>Dothideomycetes incertae sedis</taxon>
        <taxon>Microthyriales</taxon>
        <taxon>Microthyriaceae</taxon>
        <taxon>Microthyrium</taxon>
    </lineage>
</organism>
<evidence type="ECO:0000313" key="2">
    <source>
        <dbReference type="EMBL" id="KAF2673424.1"/>
    </source>
</evidence>
<protein>
    <submittedName>
        <fullName evidence="2">HET-domain-containing protein</fullName>
    </submittedName>
</protein>
<dbReference type="Pfam" id="PF06985">
    <property type="entry name" value="HET"/>
    <property type="match status" value="1"/>
</dbReference>
<evidence type="ECO:0000259" key="1">
    <source>
        <dbReference type="Pfam" id="PF06985"/>
    </source>
</evidence>
<feature type="non-terminal residue" evidence="2">
    <location>
        <position position="262"/>
    </location>
</feature>
<dbReference type="OrthoDB" id="20872at2759"/>
<feature type="domain" description="Heterokaryon incompatibility" evidence="1">
    <location>
        <begin position="27"/>
        <end position="113"/>
    </location>
</feature>
<dbReference type="PANTHER" id="PTHR10622">
    <property type="entry name" value="HET DOMAIN-CONTAINING PROTEIN"/>
    <property type="match status" value="1"/>
</dbReference>
<proteinExistence type="predicted"/>
<name>A0A6A6UR74_9PEZI</name>
<accession>A0A6A6UR74</accession>
<dbReference type="InterPro" id="IPR010730">
    <property type="entry name" value="HET"/>
</dbReference>
<reference evidence="2" key="1">
    <citation type="journal article" date="2020" name="Stud. Mycol.">
        <title>101 Dothideomycetes genomes: a test case for predicting lifestyles and emergence of pathogens.</title>
        <authorList>
            <person name="Haridas S."/>
            <person name="Albert R."/>
            <person name="Binder M."/>
            <person name="Bloem J."/>
            <person name="Labutti K."/>
            <person name="Salamov A."/>
            <person name="Andreopoulos B."/>
            <person name="Baker S."/>
            <person name="Barry K."/>
            <person name="Bills G."/>
            <person name="Bluhm B."/>
            <person name="Cannon C."/>
            <person name="Castanera R."/>
            <person name="Culley D."/>
            <person name="Daum C."/>
            <person name="Ezra D."/>
            <person name="Gonzalez J."/>
            <person name="Henrissat B."/>
            <person name="Kuo A."/>
            <person name="Liang C."/>
            <person name="Lipzen A."/>
            <person name="Lutzoni F."/>
            <person name="Magnuson J."/>
            <person name="Mondo S."/>
            <person name="Nolan M."/>
            <person name="Ohm R."/>
            <person name="Pangilinan J."/>
            <person name="Park H.-J."/>
            <person name="Ramirez L."/>
            <person name="Alfaro M."/>
            <person name="Sun H."/>
            <person name="Tritt A."/>
            <person name="Yoshinaga Y."/>
            <person name="Zwiers L.-H."/>
            <person name="Turgeon B."/>
            <person name="Goodwin S."/>
            <person name="Spatafora J."/>
            <person name="Crous P."/>
            <person name="Grigoriev I."/>
        </authorList>
    </citation>
    <scope>NUCLEOTIDE SEQUENCE</scope>
    <source>
        <strain evidence="2">CBS 115976</strain>
    </source>
</reference>
<gene>
    <name evidence="2" type="ORF">BT63DRAFT_369182</name>
</gene>
<dbReference type="PANTHER" id="PTHR10622:SF10">
    <property type="entry name" value="HET DOMAIN-CONTAINING PROTEIN"/>
    <property type="match status" value="1"/>
</dbReference>
<keyword evidence="3" id="KW-1185">Reference proteome</keyword>
<dbReference type="AlphaFoldDB" id="A0A6A6UR74"/>